<comment type="catalytic activity">
    <reaction evidence="13">
        <text>N-succinyl-(2S,6S)-2,6-diaminopimelate + H2O = (2S,6S)-2,6-diaminopimelate + succinate</text>
        <dbReference type="Rhea" id="RHEA:22608"/>
        <dbReference type="ChEBI" id="CHEBI:15377"/>
        <dbReference type="ChEBI" id="CHEBI:30031"/>
        <dbReference type="ChEBI" id="CHEBI:57609"/>
        <dbReference type="ChEBI" id="CHEBI:58087"/>
        <dbReference type="EC" id="3.5.1.18"/>
    </reaction>
</comment>
<evidence type="ECO:0000256" key="3">
    <source>
        <dbReference type="ARBA" id="ARBA00011738"/>
    </source>
</evidence>
<sequence length="377" mass="40736">MSSTAELAQRLIRKPSVTPNDAGCQDILSRALEPSGFTSELLPFGEVRNLWLRRGSSPPLMVFAGHTDVVPTGPLDEWTHPPFEGKVVDGVLHGRGAADMKGSLAAMVTACCQFVKNHPDHDGSIALLLTSDEEGPAVDGTVRVVQTLKERGEKIDWCLVGEPTSSDNVGDVIKNGRRGSLSGTLTVTGIQGHVAYPHLADNPIHRIAAIVDQLAKHVWDQGNAHFPPTTFQVSNLNSGTGATNVVPGQARLDFNFRYAPESTVESLKELVKATCRKHTEVFDIDWSRPNLPFLTDPGDLLDAVTNAIQDVTRQRTRLSTDGGTSDGRFLAPSGAQVVELGPVNRTIHQVNERVLVSDLETLASIYQKVLENLLLPA</sequence>
<keyword evidence="7" id="KW-0479">Metal-binding</keyword>
<evidence type="ECO:0000256" key="13">
    <source>
        <dbReference type="ARBA" id="ARBA00051301"/>
    </source>
</evidence>
<dbReference type="HAMAP" id="MF_01690">
    <property type="entry name" value="DapE"/>
    <property type="match status" value="1"/>
</dbReference>
<dbReference type="InterPro" id="IPR002933">
    <property type="entry name" value="Peptidase_M20"/>
</dbReference>
<dbReference type="GO" id="GO:0008777">
    <property type="term" value="F:acetylornithine deacetylase activity"/>
    <property type="evidence" value="ECO:0007669"/>
    <property type="project" value="TreeGrafter"/>
</dbReference>
<comment type="subunit">
    <text evidence="3">Homodimer.</text>
</comment>
<evidence type="ECO:0000256" key="10">
    <source>
        <dbReference type="ARBA" id="ARBA00022915"/>
    </source>
</evidence>
<dbReference type="FunFam" id="3.40.630.10:FF:000005">
    <property type="entry name" value="Succinyl-diaminopimelate desuccinylase"/>
    <property type="match status" value="1"/>
</dbReference>
<dbReference type="Pfam" id="PF07687">
    <property type="entry name" value="M20_dimer"/>
    <property type="match status" value="1"/>
</dbReference>
<accession>A0A381XXN8</accession>
<dbReference type="GO" id="GO:0009014">
    <property type="term" value="F:succinyl-diaminopimelate desuccinylase activity"/>
    <property type="evidence" value="ECO:0007669"/>
    <property type="project" value="UniProtKB-EC"/>
</dbReference>
<dbReference type="NCBIfam" id="TIGR01246">
    <property type="entry name" value="dapE_proteo"/>
    <property type="match status" value="1"/>
</dbReference>
<proteinExistence type="inferred from homology"/>
<dbReference type="GO" id="GO:0046872">
    <property type="term" value="F:metal ion binding"/>
    <property type="evidence" value="ECO:0007669"/>
    <property type="project" value="UniProtKB-KW"/>
</dbReference>
<dbReference type="SUPFAM" id="SSF53187">
    <property type="entry name" value="Zn-dependent exopeptidases"/>
    <property type="match status" value="1"/>
</dbReference>
<dbReference type="NCBIfam" id="NF009557">
    <property type="entry name" value="PRK13009.1"/>
    <property type="match status" value="1"/>
</dbReference>
<keyword evidence="10" id="KW-0220">Diaminopimelate biosynthesis</keyword>
<evidence type="ECO:0000256" key="5">
    <source>
        <dbReference type="ARBA" id="ARBA00022391"/>
    </source>
</evidence>
<dbReference type="EC" id="3.5.1.18" evidence="4"/>
<keyword evidence="8" id="KW-0378">Hydrolase</keyword>
<evidence type="ECO:0000259" key="14">
    <source>
        <dbReference type="Pfam" id="PF07687"/>
    </source>
</evidence>
<name>A0A381XXN8_9ZZZZ</name>
<dbReference type="SUPFAM" id="SSF55031">
    <property type="entry name" value="Bacterial exopeptidase dimerisation domain"/>
    <property type="match status" value="1"/>
</dbReference>
<dbReference type="GO" id="GO:0019877">
    <property type="term" value="P:diaminopimelate biosynthetic process"/>
    <property type="evidence" value="ECO:0007669"/>
    <property type="project" value="UniProtKB-KW"/>
</dbReference>
<dbReference type="InterPro" id="IPR050072">
    <property type="entry name" value="Peptidase_M20A"/>
</dbReference>
<evidence type="ECO:0000256" key="12">
    <source>
        <dbReference type="ARBA" id="ARBA00031891"/>
    </source>
</evidence>
<keyword evidence="11" id="KW-0457">Lysine biosynthesis</keyword>
<keyword evidence="9" id="KW-0862">Zinc</keyword>
<evidence type="ECO:0000256" key="8">
    <source>
        <dbReference type="ARBA" id="ARBA00022801"/>
    </source>
</evidence>
<dbReference type="CDD" id="cd03891">
    <property type="entry name" value="M20_DapE_proteobac"/>
    <property type="match status" value="1"/>
</dbReference>
<dbReference type="AlphaFoldDB" id="A0A381XXN8"/>
<organism evidence="15">
    <name type="scientific">marine metagenome</name>
    <dbReference type="NCBI Taxonomy" id="408172"/>
    <lineage>
        <taxon>unclassified sequences</taxon>
        <taxon>metagenomes</taxon>
        <taxon>ecological metagenomes</taxon>
    </lineage>
</organism>
<dbReference type="Gene3D" id="3.40.630.10">
    <property type="entry name" value="Zn peptidases"/>
    <property type="match status" value="2"/>
</dbReference>
<dbReference type="GO" id="GO:0006526">
    <property type="term" value="P:L-arginine biosynthetic process"/>
    <property type="evidence" value="ECO:0007669"/>
    <property type="project" value="TreeGrafter"/>
</dbReference>
<evidence type="ECO:0000256" key="9">
    <source>
        <dbReference type="ARBA" id="ARBA00022833"/>
    </source>
</evidence>
<dbReference type="InterPro" id="IPR011650">
    <property type="entry name" value="Peptidase_M20_dimer"/>
</dbReference>
<evidence type="ECO:0000256" key="6">
    <source>
        <dbReference type="ARBA" id="ARBA00022605"/>
    </source>
</evidence>
<comment type="similarity">
    <text evidence="2">Belongs to the peptidase M20A family. DapE subfamily.</text>
</comment>
<keyword evidence="6" id="KW-0028">Amino-acid biosynthesis</keyword>
<dbReference type="InterPro" id="IPR005941">
    <property type="entry name" value="DapE_proteobac"/>
</dbReference>
<dbReference type="GO" id="GO:0009089">
    <property type="term" value="P:lysine biosynthetic process via diaminopimelate"/>
    <property type="evidence" value="ECO:0007669"/>
    <property type="project" value="UniProtKB-UniPathway"/>
</dbReference>
<comment type="pathway">
    <text evidence="1">Amino-acid biosynthesis; L-lysine biosynthesis via DAP pathway; LL-2,6-diaminopimelate from (S)-tetrahydrodipicolinate (succinylase route): step 3/3.</text>
</comment>
<dbReference type="PANTHER" id="PTHR43808">
    <property type="entry name" value="ACETYLORNITHINE DEACETYLASE"/>
    <property type="match status" value="1"/>
</dbReference>
<evidence type="ECO:0000256" key="7">
    <source>
        <dbReference type="ARBA" id="ARBA00022723"/>
    </source>
</evidence>
<reference evidence="15" key="1">
    <citation type="submission" date="2018-05" db="EMBL/GenBank/DDBJ databases">
        <authorList>
            <person name="Lanie J.A."/>
            <person name="Ng W.-L."/>
            <person name="Kazmierczak K.M."/>
            <person name="Andrzejewski T.M."/>
            <person name="Davidsen T.M."/>
            <person name="Wayne K.J."/>
            <person name="Tettelin H."/>
            <person name="Glass J.I."/>
            <person name="Rusch D."/>
            <person name="Podicherti R."/>
            <person name="Tsui H.-C.T."/>
            <person name="Winkler M.E."/>
        </authorList>
    </citation>
    <scope>NUCLEOTIDE SEQUENCE</scope>
</reference>
<dbReference type="Pfam" id="PF01546">
    <property type="entry name" value="Peptidase_M20"/>
    <property type="match status" value="1"/>
</dbReference>
<feature type="domain" description="Peptidase M20 dimerisation" evidence="14">
    <location>
        <begin position="175"/>
        <end position="279"/>
    </location>
</feature>
<evidence type="ECO:0000256" key="11">
    <source>
        <dbReference type="ARBA" id="ARBA00023154"/>
    </source>
</evidence>
<dbReference type="EMBL" id="UINC01016599">
    <property type="protein sequence ID" value="SVA69003.1"/>
    <property type="molecule type" value="Genomic_DNA"/>
</dbReference>
<evidence type="ECO:0000256" key="4">
    <source>
        <dbReference type="ARBA" id="ARBA00011921"/>
    </source>
</evidence>
<protein>
    <recommendedName>
        <fullName evidence="5">Succinyl-diaminopimelate desuccinylase</fullName>
        <ecNumber evidence="4">3.5.1.18</ecNumber>
    </recommendedName>
    <alternativeName>
        <fullName evidence="12">N-succinyl-LL-2,6-diaminoheptanedioate amidohydrolase</fullName>
    </alternativeName>
</protein>
<evidence type="ECO:0000313" key="15">
    <source>
        <dbReference type="EMBL" id="SVA69003.1"/>
    </source>
</evidence>
<gene>
    <name evidence="15" type="ORF">METZ01_LOCUS121857</name>
</gene>
<dbReference type="UniPathway" id="UPA00034">
    <property type="reaction ID" value="UER00021"/>
</dbReference>
<evidence type="ECO:0000256" key="1">
    <source>
        <dbReference type="ARBA" id="ARBA00005130"/>
    </source>
</evidence>
<dbReference type="PANTHER" id="PTHR43808:SF31">
    <property type="entry name" value="N-ACETYL-L-CITRULLINE DEACETYLASE"/>
    <property type="match status" value="1"/>
</dbReference>
<dbReference type="InterPro" id="IPR036264">
    <property type="entry name" value="Bact_exopeptidase_dim_dom"/>
</dbReference>
<evidence type="ECO:0000256" key="2">
    <source>
        <dbReference type="ARBA" id="ARBA00006746"/>
    </source>
</evidence>